<dbReference type="PATRIC" id="fig|33051.5.peg.2237"/>
<sequence>MPPVLLTKSSDWAYEAEHRVVLTGPPGQEARFHAIDPDLVAGVILGARVPEALVEKALALRKARPDFTVEEVGSARASYKLTTHRVEDNVRRMRGFL</sequence>
<evidence type="ECO:0000313" key="1">
    <source>
        <dbReference type="EMBL" id="KTW14879.1"/>
    </source>
</evidence>
<evidence type="ECO:0000313" key="2">
    <source>
        <dbReference type="Proteomes" id="UP000074410"/>
    </source>
</evidence>
<organism evidence="1 2">
    <name type="scientific">Sphingomonas sanguinis</name>
    <dbReference type="NCBI Taxonomy" id="33051"/>
    <lineage>
        <taxon>Bacteria</taxon>
        <taxon>Pseudomonadati</taxon>
        <taxon>Pseudomonadota</taxon>
        <taxon>Alphaproteobacteria</taxon>
        <taxon>Sphingomonadales</taxon>
        <taxon>Sphingomonadaceae</taxon>
        <taxon>Sphingomonas</taxon>
    </lineage>
</organism>
<dbReference type="Proteomes" id="UP000074410">
    <property type="component" value="Unassembled WGS sequence"/>
</dbReference>
<dbReference type="AlphaFoldDB" id="A0A147JA57"/>
<name>A0A147JA57_9SPHN</name>
<dbReference type="RefSeq" id="WP_058716288.1">
    <property type="nucleotide sequence ID" value="NZ_LDTC01000044.1"/>
</dbReference>
<dbReference type="EMBL" id="LDTC01000044">
    <property type="protein sequence ID" value="KTW14879.1"/>
    <property type="molecule type" value="Genomic_DNA"/>
</dbReference>
<protein>
    <submittedName>
        <fullName evidence="1">Uncharacterized protein</fullName>
    </submittedName>
</protein>
<proteinExistence type="predicted"/>
<gene>
    <name evidence="1" type="ORF">NS258_06375</name>
</gene>
<reference evidence="1 2" key="1">
    <citation type="journal article" date="2016" name="Front. Microbiol.">
        <title>Genomic Resource of Rice Seed Associated Bacteria.</title>
        <authorList>
            <person name="Midha S."/>
            <person name="Bansal K."/>
            <person name="Sharma S."/>
            <person name="Kumar N."/>
            <person name="Patil P.P."/>
            <person name="Chaudhry V."/>
            <person name="Patil P.B."/>
        </authorList>
    </citation>
    <scope>NUCLEOTIDE SEQUENCE [LARGE SCALE GENOMIC DNA]</scope>
    <source>
        <strain evidence="1 2">NS258</strain>
    </source>
</reference>
<comment type="caution">
    <text evidence="1">The sequence shown here is derived from an EMBL/GenBank/DDBJ whole genome shotgun (WGS) entry which is preliminary data.</text>
</comment>
<accession>A0A147JA57</accession>